<dbReference type="Gene3D" id="3.90.1720.10">
    <property type="entry name" value="endopeptidase domain like (from Nostoc punctiforme)"/>
    <property type="match status" value="1"/>
</dbReference>
<feature type="non-terminal residue" evidence="2">
    <location>
        <position position="1"/>
    </location>
</feature>
<reference evidence="2 3" key="1">
    <citation type="submission" date="2022-05" db="EMBL/GenBank/DDBJ databases">
        <authorList>
            <consortium name="Genoscope - CEA"/>
            <person name="William W."/>
        </authorList>
    </citation>
    <scope>NUCLEOTIDE SEQUENCE [LARGE SCALE GENOMIC DNA]</scope>
</reference>
<comment type="caution">
    <text evidence="2">The sequence shown here is derived from an EMBL/GenBank/DDBJ whole genome shotgun (WGS) entry which is preliminary data.</text>
</comment>
<evidence type="ECO:0000313" key="3">
    <source>
        <dbReference type="Proteomes" id="UP001159428"/>
    </source>
</evidence>
<dbReference type="AlphaFoldDB" id="A0AAU9WE62"/>
<dbReference type="EMBL" id="CALNXJ010000012">
    <property type="protein sequence ID" value="CAH3111294.1"/>
    <property type="molecule type" value="Genomic_DNA"/>
</dbReference>
<dbReference type="PANTHER" id="PTHR46137">
    <property type="entry name" value="OS05G0310600 PROTEIN"/>
    <property type="match status" value="1"/>
</dbReference>
<sequence length="224" mass="24845">GAVPDRDVHVAGGCYICNETNIVSYNLNHLAMKQAEKVSSIPNTGDHIYVLRSLSYAHHGIYVGESKVVHFQTPLETGRMDSSAIAESEFDEFLGSDGFDWYLYQYGVTAEEFSRYPRGTCTTTHSDDVTTVIDRARKAIREGFGQFNIVGNNCEDFALYCKTGQRSQASGQYLSAMRRIEAARQAAATGYKSPIVYAGCVMGWFSAKDFGKTNSLDQEREEPP</sequence>
<proteinExistence type="predicted"/>
<gene>
    <name evidence="2" type="ORF">PMEA_00004030</name>
</gene>
<dbReference type="PANTHER" id="PTHR46137:SF3">
    <property type="entry name" value="OS05G0310600 PROTEIN"/>
    <property type="match status" value="1"/>
</dbReference>
<evidence type="ECO:0000313" key="2">
    <source>
        <dbReference type="EMBL" id="CAH3111294.1"/>
    </source>
</evidence>
<feature type="domain" description="LRAT" evidence="1">
    <location>
        <begin position="48"/>
        <end position="170"/>
    </location>
</feature>
<dbReference type="InterPro" id="IPR007053">
    <property type="entry name" value="LRAT_dom"/>
</dbReference>
<name>A0AAU9WE62_9CNID</name>
<feature type="non-terminal residue" evidence="2">
    <location>
        <position position="224"/>
    </location>
</feature>
<accession>A0AAU9WE62</accession>
<evidence type="ECO:0000259" key="1">
    <source>
        <dbReference type="PROSITE" id="PS51934"/>
    </source>
</evidence>
<keyword evidence="3" id="KW-1185">Reference proteome</keyword>
<dbReference type="Proteomes" id="UP001159428">
    <property type="component" value="Unassembled WGS sequence"/>
</dbReference>
<dbReference type="PROSITE" id="PS51934">
    <property type="entry name" value="LRAT"/>
    <property type="match status" value="1"/>
</dbReference>
<organism evidence="2 3">
    <name type="scientific">Pocillopora meandrina</name>
    <dbReference type="NCBI Taxonomy" id="46732"/>
    <lineage>
        <taxon>Eukaryota</taxon>
        <taxon>Metazoa</taxon>
        <taxon>Cnidaria</taxon>
        <taxon>Anthozoa</taxon>
        <taxon>Hexacorallia</taxon>
        <taxon>Scleractinia</taxon>
        <taxon>Astrocoeniina</taxon>
        <taxon>Pocilloporidae</taxon>
        <taxon>Pocillopora</taxon>
    </lineage>
</organism>
<protein>
    <recommendedName>
        <fullName evidence="1">LRAT domain-containing protein</fullName>
    </recommendedName>
</protein>
<dbReference type="Pfam" id="PF04970">
    <property type="entry name" value="LRAT"/>
    <property type="match status" value="1"/>
</dbReference>